<evidence type="ECO:0000256" key="6">
    <source>
        <dbReference type="ARBA" id="ARBA00022801"/>
    </source>
</evidence>
<dbReference type="Gene3D" id="1.10.390.10">
    <property type="entry name" value="Neutral Protease Domain 2"/>
    <property type="match status" value="1"/>
</dbReference>
<dbReference type="PANTHER" id="PTHR11533">
    <property type="entry name" value="PROTEASE M1 ZINC METALLOPROTEASE"/>
    <property type="match status" value="1"/>
</dbReference>
<dbReference type="InterPro" id="IPR027268">
    <property type="entry name" value="Peptidase_M4/M1_CTD_sf"/>
</dbReference>
<dbReference type="EMBL" id="JAVDVW010000001">
    <property type="protein sequence ID" value="MDR7099427.1"/>
    <property type="molecule type" value="Genomic_DNA"/>
</dbReference>
<evidence type="ECO:0000256" key="5">
    <source>
        <dbReference type="ARBA" id="ARBA00022723"/>
    </source>
</evidence>
<comment type="catalytic activity">
    <reaction evidence="1">
        <text>Release of an N-terminal amino acid, Xaa-|-Yaa- from a peptide, amide or arylamide. Xaa is preferably Ala, but may be most amino acids including Pro (slow action). When a terminal hydrophobic residue is followed by a prolyl residue, the two may be released as an intact Xaa-Pro dipeptide.</text>
        <dbReference type="EC" id="3.4.11.2"/>
    </reaction>
</comment>
<dbReference type="Gene3D" id="2.60.40.1730">
    <property type="entry name" value="tricorn interacting facor f3 domain"/>
    <property type="match status" value="1"/>
</dbReference>
<dbReference type="SUPFAM" id="SSF63737">
    <property type="entry name" value="Leukotriene A4 hydrolase N-terminal domain"/>
    <property type="match status" value="1"/>
</dbReference>
<dbReference type="InterPro" id="IPR045357">
    <property type="entry name" value="Aminopeptidase_N-like_N"/>
</dbReference>
<dbReference type="Proteomes" id="UP001267878">
    <property type="component" value="Unassembled WGS sequence"/>
</dbReference>
<dbReference type="CDD" id="cd09601">
    <property type="entry name" value="M1_APN-Q_like"/>
    <property type="match status" value="1"/>
</dbReference>
<evidence type="ECO:0000256" key="8">
    <source>
        <dbReference type="ARBA" id="ARBA00023049"/>
    </source>
</evidence>
<sequence>MRRTLVTAIALALAGTGSVLAAPAPAAASTTTAPEVKDATTQLPRTVRPVHYDVAVVPHAGTMTFDGHVAITLDVLEPTASITLNAVDMIFANVTLAGSGRTALVPKVSIDAEAQTATFTVDKPLAPGRYTLATDYTGKIGTQANGLFAIDYDTRAGKKRALYTQFENSDARKFVPSWDEPNYKATFALTATVPANQLAVSNMPAVETTDLGNGTKRVRFDQSPKMSTYLLFFSLGDFERATAKLGDTEIGVVTQSGLVEQAKFALDSSVDVLREYNDYFGTPYPLPKLDNVASPGSSQFFGAMENWGAIFTFEHTLLLDPTISTQSDKQRVYSVAAHEIAHQWFGDLVTMSWWDDLWLNEGFATWMAGRTTQKLHPEWNTRLGTVDGRERAMSRDAVASTHPVVQHVETVEQASQAFDAITYQKGGAVIRMLEGFVGPDAWREGVRNYMKAHAYGNTVSDDLWREVQTAAGKPILDIAHDFTLQPGVPLIRVESASCDGHKTTVKLTQGEFTKDRPGKAALQWRVPVIAQAGGEAVRTVVEGGAATIEVPGCGPLVVNAGQSGYYRTLYAQPQFETIRKDFARLDAIDQLGLMGDAWALGMAGLRPATDYLELAKATPIDADPQIWGDIAETLTGLDDYYRGDAKRRATFRAFAIDTLSPVFKRVGWEARAGEADPVTILRTQLIDALSTLGDASVIHEAQRRYAAGDANAMPPALRKTILGAVARHADAATWERLHAVAQAEKTPLVKDEYYALLSSAEDPALAKRALELALTAEPGETNSAGMISTVAYHHPELAFDFATAHREQVNAKVDTTSLSRYYPGLANNSLDPATIAKLKDFASKHIAASSRRATDTAVANIEYRLKVRNERLPAIDAWLQRQQGTTRLGR</sequence>
<evidence type="ECO:0000256" key="2">
    <source>
        <dbReference type="ARBA" id="ARBA00010136"/>
    </source>
</evidence>
<feature type="domain" description="ERAP1-like C-terminal" evidence="12">
    <location>
        <begin position="557"/>
        <end position="862"/>
    </location>
</feature>
<name>A0ABU1VPL2_9GAMM</name>
<feature type="domain" description="Peptidase M1 membrane alanine aminopeptidase" evidence="11">
    <location>
        <begin position="264"/>
        <end position="480"/>
    </location>
</feature>
<evidence type="ECO:0000259" key="11">
    <source>
        <dbReference type="Pfam" id="PF01433"/>
    </source>
</evidence>
<comment type="similarity">
    <text evidence="2 9">Belongs to the peptidase M1 family.</text>
</comment>
<evidence type="ECO:0000256" key="9">
    <source>
        <dbReference type="RuleBase" id="RU364040"/>
    </source>
</evidence>
<evidence type="ECO:0000256" key="7">
    <source>
        <dbReference type="ARBA" id="ARBA00022833"/>
    </source>
</evidence>
<dbReference type="Pfam" id="PF17900">
    <property type="entry name" value="Peptidase_M1_N"/>
    <property type="match status" value="1"/>
</dbReference>
<keyword evidence="4 9" id="KW-0645">Protease</keyword>
<dbReference type="InterPro" id="IPR034016">
    <property type="entry name" value="M1_APN-typ"/>
</dbReference>
<dbReference type="PANTHER" id="PTHR11533:SF174">
    <property type="entry name" value="PUROMYCIN-SENSITIVE AMINOPEPTIDASE-RELATED"/>
    <property type="match status" value="1"/>
</dbReference>
<dbReference type="Pfam" id="PF11838">
    <property type="entry name" value="ERAP1_C"/>
    <property type="match status" value="1"/>
</dbReference>
<keyword evidence="8 9" id="KW-0482">Metalloprotease</keyword>
<keyword evidence="10" id="KW-0732">Signal</keyword>
<evidence type="ECO:0000256" key="1">
    <source>
        <dbReference type="ARBA" id="ARBA00000098"/>
    </source>
</evidence>
<evidence type="ECO:0000259" key="13">
    <source>
        <dbReference type="Pfam" id="PF17900"/>
    </source>
</evidence>
<gene>
    <name evidence="14" type="ORF">J2X04_001774</name>
</gene>
<keyword evidence="15" id="KW-1185">Reference proteome</keyword>
<accession>A0ABU1VPL2</accession>
<comment type="caution">
    <text evidence="14">The sequence shown here is derived from an EMBL/GenBank/DDBJ whole genome shotgun (WGS) entry which is preliminary data.</text>
</comment>
<dbReference type="EC" id="3.4.11.-" evidence="9"/>
<evidence type="ECO:0000256" key="10">
    <source>
        <dbReference type="SAM" id="SignalP"/>
    </source>
</evidence>
<comment type="cofactor">
    <cofactor evidence="9">
        <name>Zn(2+)</name>
        <dbReference type="ChEBI" id="CHEBI:29105"/>
    </cofactor>
    <text evidence="9">Binds 1 zinc ion per subunit.</text>
</comment>
<dbReference type="GO" id="GO:0016285">
    <property type="term" value="F:alanyl aminopeptidase activity"/>
    <property type="evidence" value="ECO:0007669"/>
    <property type="project" value="UniProtKB-EC"/>
</dbReference>
<keyword evidence="7 9" id="KW-0862">Zinc</keyword>
<dbReference type="Gene3D" id="2.60.40.1910">
    <property type="match status" value="1"/>
</dbReference>
<keyword evidence="5 9" id="KW-0479">Metal-binding</keyword>
<dbReference type="InterPro" id="IPR042097">
    <property type="entry name" value="Aminopeptidase_N-like_N_sf"/>
</dbReference>
<dbReference type="Gene3D" id="1.25.50.20">
    <property type="match status" value="1"/>
</dbReference>
<evidence type="ECO:0000313" key="14">
    <source>
        <dbReference type="EMBL" id="MDR7099427.1"/>
    </source>
</evidence>
<evidence type="ECO:0000256" key="4">
    <source>
        <dbReference type="ARBA" id="ARBA00022670"/>
    </source>
</evidence>
<dbReference type="SUPFAM" id="SSF55486">
    <property type="entry name" value="Metalloproteases ('zincins'), catalytic domain"/>
    <property type="match status" value="1"/>
</dbReference>
<protein>
    <recommendedName>
        <fullName evidence="9">Aminopeptidase</fullName>
        <ecNumber evidence="9">3.4.11.-</ecNumber>
    </recommendedName>
</protein>
<evidence type="ECO:0000259" key="12">
    <source>
        <dbReference type="Pfam" id="PF11838"/>
    </source>
</evidence>
<proteinExistence type="inferred from homology"/>
<dbReference type="RefSeq" id="WP_310053628.1">
    <property type="nucleotide sequence ID" value="NZ_JAVDVW010000001.1"/>
</dbReference>
<dbReference type="PRINTS" id="PR00756">
    <property type="entry name" value="ALADIPTASE"/>
</dbReference>
<dbReference type="InterPro" id="IPR050344">
    <property type="entry name" value="Peptidase_M1_aminopeptidases"/>
</dbReference>
<dbReference type="InterPro" id="IPR014782">
    <property type="entry name" value="Peptidase_M1_dom"/>
</dbReference>
<organism evidence="14 15">
    <name type="scientific">Agrilutibacter niabensis</name>
    <dbReference type="NCBI Taxonomy" id="380628"/>
    <lineage>
        <taxon>Bacteria</taxon>
        <taxon>Pseudomonadati</taxon>
        <taxon>Pseudomonadota</taxon>
        <taxon>Gammaproteobacteria</taxon>
        <taxon>Lysobacterales</taxon>
        <taxon>Lysobacteraceae</taxon>
        <taxon>Agrilutibacter</taxon>
    </lineage>
</organism>
<feature type="signal peptide" evidence="10">
    <location>
        <begin position="1"/>
        <end position="21"/>
    </location>
</feature>
<feature type="domain" description="Aminopeptidase N-like N-terminal" evidence="13">
    <location>
        <begin position="49"/>
        <end position="230"/>
    </location>
</feature>
<dbReference type="InterPro" id="IPR024571">
    <property type="entry name" value="ERAP1-like_C_dom"/>
</dbReference>
<evidence type="ECO:0000313" key="15">
    <source>
        <dbReference type="Proteomes" id="UP001267878"/>
    </source>
</evidence>
<dbReference type="InterPro" id="IPR001930">
    <property type="entry name" value="Peptidase_M1"/>
</dbReference>
<evidence type="ECO:0000256" key="3">
    <source>
        <dbReference type="ARBA" id="ARBA00022438"/>
    </source>
</evidence>
<feature type="chain" id="PRO_5045488790" description="Aminopeptidase" evidence="10">
    <location>
        <begin position="22"/>
        <end position="890"/>
    </location>
</feature>
<reference evidence="14 15" key="1">
    <citation type="submission" date="2023-07" db="EMBL/GenBank/DDBJ databases">
        <title>Sorghum-associated microbial communities from plants grown in Nebraska, USA.</title>
        <authorList>
            <person name="Schachtman D."/>
        </authorList>
    </citation>
    <scope>NUCLEOTIDE SEQUENCE [LARGE SCALE GENOMIC DNA]</scope>
    <source>
        <strain evidence="14 15">BE187</strain>
    </source>
</reference>
<keyword evidence="3 9" id="KW-0031">Aminopeptidase</keyword>
<keyword evidence="6 9" id="KW-0378">Hydrolase</keyword>
<dbReference type="Pfam" id="PF01433">
    <property type="entry name" value="Peptidase_M1"/>
    <property type="match status" value="1"/>
</dbReference>